<accession>D6GVU0</accession>
<dbReference type="InterPro" id="IPR033704">
    <property type="entry name" value="dUTPase_trimeric"/>
</dbReference>
<evidence type="ECO:0000313" key="3">
    <source>
        <dbReference type="EMBL" id="EFD92651.1"/>
    </source>
</evidence>
<organism evidence="3 4">
    <name type="scientific">Candidatus Parvarchaeum acidophilus ARMAN-5</name>
    <dbReference type="NCBI Taxonomy" id="662762"/>
    <lineage>
        <taxon>Archaea</taxon>
        <taxon>Candidatus Parvarchaeota</taxon>
        <taxon>Candidatus Parvarchaeum</taxon>
    </lineage>
</organism>
<proteinExistence type="predicted"/>
<dbReference type="Proteomes" id="UP000009376">
    <property type="component" value="Unassembled WGS sequence"/>
</dbReference>
<dbReference type="AlphaFoldDB" id="D6GVU0"/>
<name>D6GVU0_PARA5</name>
<dbReference type="Gene3D" id="2.70.40.10">
    <property type="match status" value="1"/>
</dbReference>
<gene>
    <name evidence="3" type="ORF">BJBARM5_0608</name>
</gene>
<protein>
    <submittedName>
        <fullName evidence="3">Deoxycytidine triphosphate deaminase</fullName>
    </submittedName>
</protein>
<dbReference type="CDD" id="cd07557">
    <property type="entry name" value="trimeric_dUTPase"/>
    <property type="match status" value="1"/>
</dbReference>
<dbReference type="GO" id="GO:0006229">
    <property type="term" value="P:dUTP biosynthetic process"/>
    <property type="evidence" value="ECO:0007669"/>
    <property type="project" value="InterPro"/>
</dbReference>
<reference evidence="3 4" key="1">
    <citation type="journal article" date="2010" name="Proc. Natl. Acad. Sci. U.S.A.">
        <title>Enigmatic, ultrasmall, uncultivated Archaea.</title>
        <authorList>
            <person name="Baker B.J."/>
            <person name="Comolli L.R."/>
            <person name="Dick G.J."/>
            <person name="Hauser L.J."/>
            <person name="Hyatt D."/>
            <person name="Dill B.D."/>
            <person name="Land M.L."/>
            <person name="Verberkmoes N.C."/>
            <person name="Hettich R.L."/>
            <person name="Banfield J.F."/>
        </authorList>
    </citation>
    <scope>NUCLEOTIDE SEQUENCE [LARGE SCALE GENOMIC DNA]</scope>
</reference>
<dbReference type="PANTHER" id="PTHR42680:SF3">
    <property type="entry name" value="DCTP DEAMINASE"/>
    <property type="match status" value="1"/>
</dbReference>
<evidence type="ECO:0000256" key="2">
    <source>
        <dbReference type="ARBA" id="ARBA00023080"/>
    </source>
</evidence>
<dbReference type="InterPro" id="IPR011962">
    <property type="entry name" value="dCTP_deaminase"/>
</dbReference>
<dbReference type="EMBL" id="GG745557">
    <property type="protein sequence ID" value="EFD92651.1"/>
    <property type="molecule type" value="Genomic_DNA"/>
</dbReference>
<dbReference type="PANTHER" id="PTHR42680">
    <property type="entry name" value="DCTP DEAMINASE"/>
    <property type="match status" value="1"/>
</dbReference>
<keyword evidence="1" id="KW-0378">Hydrolase</keyword>
<dbReference type="Pfam" id="PF22769">
    <property type="entry name" value="DCD"/>
    <property type="match status" value="1"/>
</dbReference>
<dbReference type="NCBIfam" id="TIGR02274">
    <property type="entry name" value="dCTP_deam"/>
    <property type="match status" value="1"/>
</dbReference>
<keyword evidence="2" id="KW-0546">Nucleotide metabolism</keyword>
<evidence type="ECO:0000256" key="1">
    <source>
        <dbReference type="ARBA" id="ARBA00022801"/>
    </source>
</evidence>
<dbReference type="SUPFAM" id="SSF51283">
    <property type="entry name" value="dUTPase-like"/>
    <property type="match status" value="1"/>
</dbReference>
<dbReference type="InterPro" id="IPR036157">
    <property type="entry name" value="dUTPase-like_sf"/>
</dbReference>
<dbReference type="GO" id="GO:0008829">
    <property type="term" value="F:dCTP deaminase activity"/>
    <property type="evidence" value="ECO:0007669"/>
    <property type="project" value="InterPro"/>
</dbReference>
<evidence type="ECO:0000313" key="4">
    <source>
        <dbReference type="Proteomes" id="UP000009376"/>
    </source>
</evidence>
<sequence length="172" mass="19032">MAVLSHDEIIKLLDSGELKIAPLNRQQIGPGSIDLRLGSVFRVFKKINKIVTVDDFTDYMDLTDEIKLKKDQKLLIQPGELVHGITLEKISLPDNISARIDGRSRFARIGLLTHVSSGFMQPGTVGKIVLEMANLSPIALSIKPNTKICQIVLDELKGRAKYAGKFINQSKP</sequence>